<gene>
    <name evidence="2" type="ORF">MtrunA17_Chr1g0185341</name>
</gene>
<evidence type="ECO:0000313" key="2">
    <source>
        <dbReference type="EMBL" id="RHN80169.1"/>
    </source>
</evidence>
<feature type="region of interest" description="Disordered" evidence="1">
    <location>
        <begin position="88"/>
        <end position="109"/>
    </location>
</feature>
<dbReference type="InterPro" id="IPR028322">
    <property type="entry name" value="PNRC-like_rgn"/>
</dbReference>
<dbReference type="Gramene" id="rna4059">
    <property type="protein sequence ID" value="RHN80169.1"/>
    <property type="gene ID" value="gene4059"/>
</dbReference>
<dbReference type="AlphaFoldDB" id="A0A396JPE9"/>
<feature type="compositionally biased region" description="Polar residues" evidence="1">
    <location>
        <begin position="125"/>
        <end position="141"/>
    </location>
</feature>
<dbReference type="Proteomes" id="UP000265566">
    <property type="component" value="Chromosome 1"/>
</dbReference>
<reference evidence="3" key="1">
    <citation type="journal article" date="2018" name="Nat. Plants">
        <title>Whole-genome landscape of Medicago truncatula symbiotic genes.</title>
        <authorList>
            <person name="Pecrix Y."/>
            <person name="Staton S.E."/>
            <person name="Sallet E."/>
            <person name="Lelandais-Briere C."/>
            <person name="Moreau S."/>
            <person name="Carrere S."/>
            <person name="Blein T."/>
            <person name="Jardinaud M.F."/>
            <person name="Latrasse D."/>
            <person name="Zouine M."/>
            <person name="Zahm M."/>
            <person name="Kreplak J."/>
            <person name="Mayjonade B."/>
            <person name="Satge C."/>
            <person name="Perez M."/>
            <person name="Cauet S."/>
            <person name="Marande W."/>
            <person name="Chantry-Darmon C."/>
            <person name="Lopez-Roques C."/>
            <person name="Bouchez O."/>
            <person name="Berard A."/>
            <person name="Debelle F."/>
            <person name="Munos S."/>
            <person name="Bendahmane A."/>
            <person name="Berges H."/>
            <person name="Niebel A."/>
            <person name="Buitink J."/>
            <person name="Frugier F."/>
            <person name="Benhamed M."/>
            <person name="Crespi M."/>
            <person name="Gouzy J."/>
            <person name="Gamas P."/>
        </authorList>
    </citation>
    <scope>NUCLEOTIDE SEQUENCE [LARGE SCALE GENOMIC DNA]</scope>
    <source>
        <strain evidence="3">cv. Jemalong A17</strain>
    </source>
</reference>
<protein>
    <submittedName>
        <fullName evidence="2">Uncharacterized protein</fullName>
    </submittedName>
</protein>
<accession>A0A396JPE9</accession>
<evidence type="ECO:0000313" key="3">
    <source>
        <dbReference type="Proteomes" id="UP000265566"/>
    </source>
</evidence>
<proteinExistence type="predicted"/>
<feature type="region of interest" description="Disordered" evidence="1">
    <location>
        <begin position="125"/>
        <end position="157"/>
    </location>
</feature>
<evidence type="ECO:0000256" key="1">
    <source>
        <dbReference type="SAM" id="MobiDB-lite"/>
    </source>
</evidence>
<dbReference type="PANTHER" id="PTHR35306">
    <property type="entry name" value="BNAA03G57290D PROTEIN"/>
    <property type="match status" value="1"/>
</dbReference>
<sequence>METLVVVEQHKNQDHAPSRDFIGINCRTFESGYGVLPTPLRSQSFNENPHKKTSHRSNSIPINGKGCRKDLTFDEDLSGGSFFPTPLKYESFNGNPDRKTTPKSNPIPINGKACRKEIAFDEDLSSGSFLGTPMKSRSFNENPDRKTTPKSNPIPINGKACRKEITFDEDLSGGSFLLSELWAGPTYSNSPPPSSLPIPKFTVRPKRTVSLDLPGSSPEIELRIMAKSAPSSPNRERLCFTSDLFDNADSATKTLRRILNLNLEDE</sequence>
<dbReference type="GO" id="GO:0016071">
    <property type="term" value="P:mRNA metabolic process"/>
    <property type="evidence" value="ECO:0007669"/>
    <property type="project" value="UniProtKB-ARBA"/>
</dbReference>
<comment type="caution">
    <text evidence="2">The sequence shown here is derived from an EMBL/GenBank/DDBJ whole genome shotgun (WGS) entry which is preliminary data.</text>
</comment>
<name>A0A396JPE9_MEDTR</name>
<dbReference type="EMBL" id="PSQE01000001">
    <property type="protein sequence ID" value="RHN80169.1"/>
    <property type="molecule type" value="Genomic_DNA"/>
</dbReference>
<feature type="region of interest" description="Disordered" evidence="1">
    <location>
        <begin position="44"/>
        <end position="63"/>
    </location>
</feature>
<organism evidence="2 3">
    <name type="scientific">Medicago truncatula</name>
    <name type="common">Barrel medic</name>
    <name type="synonym">Medicago tribuloides</name>
    <dbReference type="NCBI Taxonomy" id="3880"/>
    <lineage>
        <taxon>Eukaryota</taxon>
        <taxon>Viridiplantae</taxon>
        <taxon>Streptophyta</taxon>
        <taxon>Embryophyta</taxon>
        <taxon>Tracheophyta</taxon>
        <taxon>Spermatophyta</taxon>
        <taxon>Magnoliopsida</taxon>
        <taxon>eudicotyledons</taxon>
        <taxon>Gunneridae</taxon>
        <taxon>Pentapetalae</taxon>
        <taxon>rosids</taxon>
        <taxon>fabids</taxon>
        <taxon>Fabales</taxon>
        <taxon>Fabaceae</taxon>
        <taxon>Papilionoideae</taxon>
        <taxon>50 kb inversion clade</taxon>
        <taxon>NPAAA clade</taxon>
        <taxon>Hologalegina</taxon>
        <taxon>IRL clade</taxon>
        <taxon>Trifolieae</taxon>
        <taxon>Medicago</taxon>
    </lineage>
</organism>
<dbReference type="OrthoDB" id="1921042at2759"/>
<dbReference type="PANTHER" id="PTHR35306:SF6">
    <property type="entry name" value="VQ DOMAIN-CONTAINING PROTEIN"/>
    <property type="match status" value="1"/>
</dbReference>
<dbReference type="Pfam" id="PF15365">
    <property type="entry name" value="PNRC"/>
    <property type="match status" value="1"/>
</dbReference>